<keyword evidence="5" id="KW-1185">Reference proteome</keyword>
<organism evidence="4 5">
    <name type="scientific">Symbiodinium natans</name>
    <dbReference type="NCBI Taxonomy" id="878477"/>
    <lineage>
        <taxon>Eukaryota</taxon>
        <taxon>Sar</taxon>
        <taxon>Alveolata</taxon>
        <taxon>Dinophyceae</taxon>
        <taxon>Suessiales</taxon>
        <taxon>Symbiodiniaceae</taxon>
        <taxon>Symbiodinium</taxon>
    </lineage>
</organism>
<feature type="repeat" description="ANK" evidence="3">
    <location>
        <begin position="197"/>
        <end position="229"/>
    </location>
</feature>
<evidence type="ECO:0000256" key="1">
    <source>
        <dbReference type="ARBA" id="ARBA00022737"/>
    </source>
</evidence>
<dbReference type="PANTHER" id="PTHR24201:SF16">
    <property type="entry name" value="ANKYRIN-1-LIKE-RELATED"/>
    <property type="match status" value="1"/>
</dbReference>
<comment type="caution">
    <text evidence="4">The sequence shown here is derived from an EMBL/GenBank/DDBJ whole genome shotgun (WGS) entry which is preliminary data.</text>
</comment>
<dbReference type="SUPFAM" id="SSF48403">
    <property type="entry name" value="Ankyrin repeat"/>
    <property type="match status" value="1"/>
</dbReference>
<protein>
    <submittedName>
        <fullName evidence="4">Rnasel protein</fullName>
    </submittedName>
</protein>
<keyword evidence="2 3" id="KW-0040">ANK repeat</keyword>
<dbReference type="PANTHER" id="PTHR24201">
    <property type="entry name" value="ANK_REP_REGION DOMAIN-CONTAINING PROTEIN"/>
    <property type="match status" value="1"/>
</dbReference>
<reference evidence="4" key="1">
    <citation type="submission" date="2021-02" db="EMBL/GenBank/DDBJ databases">
        <authorList>
            <person name="Dougan E. K."/>
            <person name="Rhodes N."/>
            <person name="Thang M."/>
            <person name="Chan C."/>
        </authorList>
    </citation>
    <scope>NUCLEOTIDE SEQUENCE</scope>
</reference>
<keyword evidence="1" id="KW-0677">Repeat</keyword>
<dbReference type="PROSITE" id="PS50088">
    <property type="entry name" value="ANK_REPEAT"/>
    <property type="match status" value="1"/>
</dbReference>
<dbReference type="Gene3D" id="1.25.40.20">
    <property type="entry name" value="Ankyrin repeat-containing domain"/>
    <property type="match status" value="1"/>
</dbReference>
<dbReference type="EMBL" id="CAJNDS010001213">
    <property type="protein sequence ID" value="CAE7251930.1"/>
    <property type="molecule type" value="Genomic_DNA"/>
</dbReference>
<dbReference type="PROSITE" id="PS50297">
    <property type="entry name" value="ANK_REP_REGION"/>
    <property type="match status" value="1"/>
</dbReference>
<dbReference type="InterPro" id="IPR050776">
    <property type="entry name" value="Ank_Repeat/CDKN_Inhibitor"/>
</dbReference>
<dbReference type="InterPro" id="IPR002110">
    <property type="entry name" value="Ankyrin_rpt"/>
</dbReference>
<evidence type="ECO:0000313" key="5">
    <source>
        <dbReference type="Proteomes" id="UP000604046"/>
    </source>
</evidence>
<dbReference type="SMART" id="SM00248">
    <property type="entry name" value="ANK"/>
    <property type="match status" value="3"/>
</dbReference>
<dbReference type="Proteomes" id="UP000604046">
    <property type="component" value="Unassembled WGS sequence"/>
</dbReference>
<evidence type="ECO:0000313" key="4">
    <source>
        <dbReference type="EMBL" id="CAE7251930.1"/>
    </source>
</evidence>
<proteinExistence type="predicted"/>
<evidence type="ECO:0000256" key="3">
    <source>
        <dbReference type="PROSITE-ProRule" id="PRU00023"/>
    </source>
</evidence>
<dbReference type="Pfam" id="PF13759">
    <property type="entry name" value="2OG-FeII_Oxy_5"/>
    <property type="match status" value="1"/>
</dbReference>
<dbReference type="GO" id="GO:0005634">
    <property type="term" value="C:nucleus"/>
    <property type="evidence" value="ECO:0007669"/>
    <property type="project" value="TreeGrafter"/>
</dbReference>
<dbReference type="Gene3D" id="2.60.120.620">
    <property type="entry name" value="q2cbj1_9rhob like domain"/>
    <property type="match status" value="1"/>
</dbReference>
<evidence type="ECO:0000256" key="2">
    <source>
        <dbReference type="ARBA" id="ARBA00023043"/>
    </source>
</evidence>
<dbReference type="AlphaFoldDB" id="A0A812M7R0"/>
<dbReference type="OrthoDB" id="194358at2759"/>
<gene>
    <name evidence="4" type="primary">Rnasel</name>
    <name evidence="4" type="ORF">SNAT2548_LOCUS12527</name>
</gene>
<accession>A0A812M7R0</accession>
<sequence>MEAHNRGRTVSNVGGFQSSHIAVSQHPILSELISLVQAPFAGYVYKTRRAQSPPGLSASDLYVSCQPEHLWVNVNRPDHHNQLHDHGPALLSRAASCIYYPYQESTTAPTARVRFYDAGRCVEASPHPGMLLLFPTSLPHEVDPVWPGGSPRLSVAFNLFVRWLDKPIMNACLAGNVEEVKQLLSSGVDVDEAEAALGFRPLHLAAEAGNVDVVDMLIKSGADPFAVTIEGWCALGLAAAQGHIKVVKRVAGLHKAPLNRESVEAALSEDVDLRRGFGGRQGALAVAGERGHAEVVRFLAGDTSAGQAWLASHENSTSARQTDWKPGDT</sequence>
<dbReference type="InterPro" id="IPR012668">
    <property type="entry name" value="CHP02466"/>
</dbReference>
<dbReference type="Pfam" id="PF12796">
    <property type="entry name" value="Ank_2"/>
    <property type="match status" value="1"/>
</dbReference>
<name>A0A812M7R0_9DINO</name>
<dbReference type="InterPro" id="IPR036770">
    <property type="entry name" value="Ankyrin_rpt-contain_sf"/>
</dbReference>